<accession>A0A316TU77</accession>
<evidence type="ECO:0000313" key="3">
    <source>
        <dbReference type="Proteomes" id="UP000245533"/>
    </source>
</evidence>
<dbReference type="SUPFAM" id="SSF56935">
    <property type="entry name" value="Porins"/>
    <property type="match status" value="1"/>
</dbReference>
<comment type="caution">
    <text evidence="2">The sequence shown here is derived from an EMBL/GenBank/DDBJ whole genome shotgun (WGS) entry which is preliminary data.</text>
</comment>
<feature type="chain" id="PRO_5016392458" description="Long-chain fatty acid transport protein" evidence="1">
    <location>
        <begin position="21"/>
        <end position="343"/>
    </location>
</feature>
<protein>
    <recommendedName>
        <fullName evidence="4">Long-chain fatty acid transport protein</fullName>
    </recommendedName>
</protein>
<evidence type="ECO:0000256" key="1">
    <source>
        <dbReference type="SAM" id="SignalP"/>
    </source>
</evidence>
<sequence length="343" mass="37865">MKKILIIALLLVTQKGLLLAQTGGYAGEFTRMGFSPRGMAMGNAMTAVTLPGSYAYYNPALAAMPGEDIQIDISTAALQFDRQLHSAAIRLPLPPTAGLSFTLLNARVRDIDGRTTDGYHSGMLNTAEYQLTGSFAVRFSKKVWAGVGIKYNHAVYHQQIPASTGIGIDAGLLIHLSSRLQAALAIRDLLGSVNIDSSELYGTDQALDRDQPFPVRSVVGLSWQVTDRWLLSQDTELRFQSSTRITDEISNQNGFEVPVTRRDEQTSRSLFLRAGSQYQIHDRFTLRSGLELLDAGSENRIQPSFGFSVHLPFDRYSPAIDYAFRREPGGFSTMHVFAIRLDI</sequence>
<name>A0A316TU77_9BACT</name>
<dbReference type="Gene3D" id="2.40.160.60">
    <property type="entry name" value="Outer membrane protein transport protein (OMPP1/FadL/TodX)"/>
    <property type="match status" value="1"/>
</dbReference>
<keyword evidence="3" id="KW-1185">Reference proteome</keyword>
<proteinExistence type="predicted"/>
<keyword evidence="1" id="KW-0732">Signal</keyword>
<evidence type="ECO:0000313" key="2">
    <source>
        <dbReference type="EMBL" id="PWN06585.1"/>
    </source>
</evidence>
<evidence type="ECO:0008006" key="4">
    <source>
        <dbReference type="Google" id="ProtNLM"/>
    </source>
</evidence>
<dbReference type="EMBL" id="QGGB01000006">
    <property type="protein sequence ID" value="PWN06585.1"/>
    <property type="molecule type" value="Genomic_DNA"/>
</dbReference>
<dbReference type="Proteomes" id="UP000245533">
    <property type="component" value="Unassembled WGS sequence"/>
</dbReference>
<gene>
    <name evidence="2" type="ORF">DDZ15_08695</name>
</gene>
<reference evidence="2 3" key="1">
    <citation type="submission" date="2018-05" db="EMBL/GenBank/DDBJ databases">
        <title>Rhodohalobacter halophilus gen. nov., sp. nov., a moderately halophilic member of the family Balneolaceae.</title>
        <authorList>
            <person name="Liu Z.-W."/>
        </authorList>
    </citation>
    <scope>NUCLEOTIDE SEQUENCE [LARGE SCALE GENOMIC DNA]</scope>
    <source>
        <strain evidence="2 3">8A47</strain>
    </source>
</reference>
<dbReference type="AlphaFoldDB" id="A0A316TU77"/>
<dbReference type="OrthoDB" id="1523150at2"/>
<organism evidence="2 3">
    <name type="scientific">Rhodohalobacter mucosus</name>
    <dbReference type="NCBI Taxonomy" id="2079485"/>
    <lineage>
        <taxon>Bacteria</taxon>
        <taxon>Pseudomonadati</taxon>
        <taxon>Balneolota</taxon>
        <taxon>Balneolia</taxon>
        <taxon>Balneolales</taxon>
        <taxon>Balneolaceae</taxon>
        <taxon>Rhodohalobacter</taxon>
    </lineage>
</organism>
<feature type="signal peptide" evidence="1">
    <location>
        <begin position="1"/>
        <end position="20"/>
    </location>
</feature>
<dbReference type="RefSeq" id="WP_109646700.1">
    <property type="nucleotide sequence ID" value="NZ_QGGB01000006.1"/>
</dbReference>